<proteinExistence type="predicted"/>
<accession>A0A848EBR8</accession>
<reference evidence="2 3" key="1">
    <citation type="submission" date="2020-03" db="EMBL/GenBank/DDBJ databases">
        <authorList>
            <person name="Sun Q."/>
        </authorList>
    </citation>
    <scope>NUCLEOTIDE SEQUENCE [LARGE SCALE GENOMIC DNA]</scope>
    <source>
        <strain evidence="2 3">JC162</strain>
    </source>
</reference>
<name>A0A848EBR8_9PROT</name>
<comment type="caution">
    <text evidence="2">The sequence shown here is derived from an EMBL/GenBank/DDBJ whole genome shotgun (WGS) entry which is preliminary data.</text>
</comment>
<protein>
    <recommendedName>
        <fullName evidence="4">DUF2975 domain-containing protein</fullName>
    </recommendedName>
</protein>
<dbReference type="Proteomes" id="UP000548582">
    <property type="component" value="Unassembled WGS sequence"/>
</dbReference>
<feature type="transmembrane region" description="Helical" evidence="1">
    <location>
        <begin position="130"/>
        <end position="152"/>
    </location>
</feature>
<organism evidence="2 3">
    <name type="scientific">Neoroseomonas marina</name>
    <dbReference type="NCBI Taxonomy" id="1232220"/>
    <lineage>
        <taxon>Bacteria</taxon>
        <taxon>Pseudomonadati</taxon>
        <taxon>Pseudomonadota</taxon>
        <taxon>Alphaproteobacteria</taxon>
        <taxon>Acetobacterales</taxon>
        <taxon>Acetobacteraceae</taxon>
        <taxon>Neoroseomonas</taxon>
    </lineage>
</organism>
<gene>
    <name evidence="2" type="ORF">GWK16_05815</name>
</gene>
<keyword evidence="1" id="KW-0812">Transmembrane</keyword>
<feature type="transmembrane region" description="Helical" evidence="1">
    <location>
        <begin position="12"/>
        <end position="32"/>
    </location>
</feature>
<dbReference type="AlphaFoldDB" id="A0A848EBR8"/>
<evidence type="ECO:0000256" key="1">
    <source>
        <dbReference type="SAM" id="Phobius"/>
    </source>
</evidence>
<keyword evidence="1" id="KW-0472">Membrane</keyword>
<evidence type="ECO:0000313" key="3">
    <source>
        <dbReference type="Proteomes" id="UP000548582"/>
    </source>
</evidence>
<evidence type="ECO:0008006" key="4">
    <source>
        <dbReference type="Google" id="ProtNLM"/>
    </source>
</evidence>
<sequence length="170" mass="17144">MPTLATPAARRAGVAVIAAIAFSVVAPVAIWFDDRLVAHALLGQGVVLGSLSPSLRAVGIVTTLLPSLCLAWGLLGVMPALRSIGRGEVVPRVGAALHRLGLSVLLVGLYEPIGRAVLLAALTLAPGRLAIEIGVSTNAVLLVALGATLMALGPVLRGAAAALEENQGFV</sequence>
<evidence type="ECO:0000313" key="2">
    <source>
        <dbReference type="EMBL" id="NMJ40748.1"/>
    </source>
</evidence>
<keyword evidence="1" id="KW-1133">Transmembrane helix</keyword>
<feature type="transmembrane region" description="Helical" evidence="1">
    <location>
        <begin position="57"/>
        <end position="77"/>
    </location>
</feature>
<dbReference type="RefSeq" id="WP_170053019.1">
    <property type="nucleotide sequence ID" value="NZ_JABBKX010000002.1"/>
</dbReference>
<dbReference type="EMBL" id="JABBKX010000002">
    <property type="protein sequence ID" value="NMJ40748.1"/>
    <property type="molecule type" value="Genomic_DNA"/>
</dbReference>
<keyword evidence="3" id="KW-1185">Reference proteome</keyword>